<organism evidence="1 2">
    <name type="scientific">Mucuna pruriens</name>
    <name type="common">Velvet bean</name>
    <name type="synonym">Dolichos pruriens</name>
    <dbReference type="NCBI Taxonomy" id="157652"/>
    <lineage>
        <taxon>Eukaryota</taxon>
        <taxon>Viridiplantae</taxon>
        <taxon>Streptophyta</taxon>
        <taxon>Embryophyta</taxon>
        <taxon>Tracheophyta</taxon>
        <taxon>Spermatophyta</taxon>
        <taxon>Magnoliopsida</taxon>
        <taxon>eudicotyledons</taxon>
        <taxon>Gunneridae</taxon>
        <taxon>Pentapetalae</taxon>
        <taxon>rosids</taxon>
        <taxon>fabids</taxon>
        <taxon>Fabales</taxon>
        <taxon>Fabaceae</taxon>
        <taxon>Papilionoideae</taxon>
        <taxon>50 kb inversion clade</taxon>
        <taxon>NPAAA clade</taxon>
        <taxon>indigoferoid/millettioid clade</taxon>
        <taxon>Phaseoleae</taxon>
        <taxon>Mucuna</taxon>
    </lineage>
</organism>
<evidence type="ECO:0000313" key="2">
    <source>
        <dbReference type="Proteomes" id="UP000257109"/>
    </source>
</evidence>
<feature type="non-terminal residue" evidence="1">
    <location>
        <position position="1"/>
    </location>
</feature>
<sequence>MKKLLYPGPWRVRLRHCQPAESVNNRSSSEEAPFFYAYEPVFSKLGLKLPFTTFEQSALRALNVAPSQFTPTVGLSSGPSSCCVRIWGRLRLWGSFSGSSGLRKRLSRPKRKLLKPFLESFKIFKDKFFKICPGKSGPSLMFDPSGAPLFPLYWTSQPVVSIKDLKKNMPSAEGEGASAAADTSQAAVPLQEVPGDLSPHSARSEAVAVWSAGE</sequence>
<dbReference type="EMBL" id="QJKJ01000906">
    <property type="protein sequence ID" value="RDY10130.1"/>
    <property type="molecule type" value="Genomic_DNA"/>
</dbReference>
<accession>A0A371I514</accession>
<name>A0A371I514_MUCPR</name>
<gene>
    <name evidence="1" type="ORF">CR513_05406</name>
</gene>
<evidence type="ECO:0000313" key="1">
    <source>
        <dbReference type="EMBL" id="RDY10130.1"/>
    </source>
</evidence>
<dbReference type="Proteomes" id="UP000257109">
    <property type="component" value="Unassembled WGS sequence"/>
</dbReference>
<dbReference type="AlphaFoldDB" id="A0A371I514"/>
<proteinExistence type="predicted"/>
<reference evidence="1" key="1">
    <citation type="submission" date="2018-05" db="EMBL/GenBank/DDBJ databases">
        <title>Draft genome of Mucuna pruriens seed.</title>
        <authorList>
            <person name="Nnadi N.E."/>
            <person name="Vos R."/>
            <person name="Hasami M.H."/>
            <person name="Devisetty U.K."/>
            <person name="Aguiy J.C."/>
        </authorList>
    </citation>
    <scope>NUCLEOTIDE SEQUENCE [LARGE SCALE GENOMIC DNA]</scope>
    <source>
        <strain evidence="1">JCA_2017</strain>
    </source>
</reference>
<protein>
    <submittedName>
        <fullName evidence="1">Uncharacterized protein</fullName>
    </submittedName>
</protein>
<keyword evidence="2" id="KW-1185">Reference proteome</keyword>
<comment type="caution">
    <text evidence="1">The sequence shown here is derived from an EMBL/GenBank/DDBJ whole genome shotgun (WGS) entry which is preliminary data.</text>
</comment>